<dbReference type="EMBL" id="JAAAIP010000151">
    <property type="protein sequence ID" value="KAG0324386.1"/>
    <property type="molecule type" value="Genomic_DNA"/>
</dbReference>
<name>A0A9P6RNI2_9FUNG</name>
<protein>
    <recommendedName>
        <fullName evidence="7">Cardiolipin synthase N-terminal domain-containing protein</fullName>
    </recommendedName>
</protein>
<accession>A0A9P6RNI2</accession>
<evidence type="ECO:0000313" key="9">
    <source>
        <dbReference type="Proteomes" id="UP000738325"/>
    </source>
</evidence>
<evidence type="ECO:0000259" key="7">
    <source>
        <dbReference type="Pfam" id="PF13396"/>
    </source>
</evidence>
<keyword evidence="4 6" id="KW-1133">Transmembrane helix</keyword>
<comment type="caution">
    <text evidence="8">The sequence shown here is derived from an EMBL/GenBank/DDBJ whole genome shotgun (WGS) entry which is preliminary data.</text>
</comment>
<evidence type="ECO:0000256" key="3">
    <source>
        <dbReference type="ARBA" id="ARBA00022692"/>
    </source>
</evidence>
<comment type="subcellular location">
    <subcellularLocation>
        <location evidence="1">Cell membrane</location>
        <topology evidence="1">Multi-pass membrane protein</topology>
    </subcellularLocation>
</comment>
<evidence type="ECO:0000256" key="1">
    <source>
        <dbReference type="ARBA" id="ARBA00004651"/>
    </source>
</evidence>
<evidence type="ECO:0000313" key="8">
    <source>
        <dbReference type="EMBL" id="KAG0324386.1"/>
    </source>
</evidence>
<keyword evidence="3 6" id="KW-0812">Transmembrane</keyword>
<evidence type="ECO:0000256" key="4">
    <source>
        <dbReference type="ARBA" id="ARBA00022989"/>
    </source>
</evidence>
<keyword evidence="2" id="KW-1003">Cell membrane</keyword>
<sequence>MHPATYTGGFFGLIILILDLIAVFEVLNSTRSISSKLLWSLLIFLFPVLGIIVYFLFARRDEYNGYEAIA</sequence>
<keyword evidence="9" id="KW-1185">Reference proteome</keyword>
<dbReference type="AlphaFoldDB" id="A0A9P6RNI2"/>
<keyword evidence="5 6" id="KW-0472">Membrane</keyword>
<evidence type="ECO:0000256" key="2">
    <source>
        <dbReference type="ARBA" id="ARBA00022475"/>
    </source>
</evidence>
<dbReference type="Pfam" id="PF13396">
    <property type="entry name" value="PLDc_N"/>
    <property type="match status" value="1"/>
</dbReference>
<organism evidence="8 9">
    <name type="scientific">Dissophora globulifera</name>
    <dbReference type="NCBI Taxonomy" id="979702"/>
    <lineage>
        <taxon>Eukaryota</taxon>
        <taxon>Fungi</taxon>
        <taxon>Fungi incertae sedis</taxon>
        <taxon>Mucoromycota</taxon>
        <taxon>Mortierellomycotina</taxon>
        <taxon>Mortierellomycetes</taxon>
        <taxon>Mortierellales</taxon>
        <taxon>Mortierellaceae</taxon>
        <taxon>Dissophora</taxon>
    </lineage>
</organism>
<dbReference type="GO" id="GO:0005886">
    <property type="term" value="C:plasma membrane"/>
    <property type="evidence" value="ECO:0007669"/>
    <property type="project" value="UniProtKB-SubCell"/>
</dbReference>
<evidence type="ECO:0000256" key="6">
    <source>
        <dbReference type="SAM" id="Phobius"/>
    </source>
</evidence>
<feature type="transmembrane region" description="Helical" evidence="6">
    <location>
        <begin position="39"/>
        <end position="57"/>
    </location>
</feature>
<feature type="transmembrane region" description="Helical" evidence="6">
    <location>
        <begin position="6"/>
        <end position="27"/>
    </location>
</feature>
<dbReference type="Proteomes" id="UP000738325">
    <property type="component" value="Unassembled WGS sequence"/>
</dbReference>
<dbReference type="InterPro" id="IPR027379">
    <property type="entry name" value="CLS_N"/>
</dbReference>
<reference evidence="8" key="1">
    <citation type="journal article" date="2020" name="Fungal Divers.">
        <title>Resolving the Mortierellaceae phylogeny through synthesis of multi-gene phylogenetics and phylogenomics.</title>
        <authorList>
            <person name="Vandepol N."/>
            <person name="Liber J."/>
            <person name="Desiro A."/>
            <person name="Na H."/>
            <person name="Kennedy M."/>
            <person name="Barry K."/>
            <person name="Grigoriev I.V."/>
            <person name="Miller A.N."/>
            <person name="O'Donnell K."/>
            <person name="Stajich J.E."/>
            <person name="Bonito G."/>
        </authorList>
    </citation>
    <scope>NUCLEOTIDE SEQUENCE</scope>
    <source>
        <strain evidence="8">REB-010B</strain>
    </source>
</reference>
<feature type="domain" description="Cardiolipin synthase N-terminal" evidence="7">
    <location>
        <begin position="17"/>
        <end position="59"/>
    </location>
</feature>
<gene>
    <name evidence="8" type="ORF">BGZ99_001902</name>
</gene>
<evidence type="ECO:0000256" key="5">
    <source>
        <dbReference type="ARBA" id="ARBA00023136"/>
    </source>
</evidence>
<proteinExistence type="predicted"/>